<feature type="transmembrane region" description="Helical" evidence="1">
    <location>
        <begin position="160"/>
        <end position="182"/>
    </location>
</feature>
<feature type="transmembrane region" description="Helical" evidence="1">
    <location>
        <begin position="245"/>
        <end position="271"/>
    </location>
</feature>
<keyword evidence="3" id="KW-1185">Reference proteome</keyword>
<sequence length="440" mass="45125">MTTHDATRRGHLPPITVRPGLAVSVAIVTVLLSAITLPATVPGRPGFAYLSGGLIGAGLLVGVLLAADLMRARSARRSGVTVLGITLGAFGSRLVLAGAPDRSAGVAVAPHPTTPHPAAHQPALHGIDLAPPPVAALDPTPGTGTQVGTQVEARIARAGLLVTAAAGALLVVLGALAPAGTWELAGEVALWVGTFALLVTLVDVLPSPRSSGGRLIAARVERRTGSRARAEQAAARAGVITGWSLIAVGLVGSFLVGFVALWAVLLGWLALGTSRFAQAQQRTYVALEGLTVRDVMSPPPPPLSAWTTVASALDEVVLPSRRAVFGVEDFDGSLAGVALLRDLAAVPMDDRGLARINRVMIPLEMVATARPDEQLTDVTGRLLERPAAGCVAVIGAAPDDGRLRLIGTVGPVELKQAVETAPLRGRATTVRPAHPGGFWR</sequence>
<keyword evidence="1 2" id="KW-0812">Transmembrane</keyword>
<dbReference type="SUPFAM" id="SSF54631">
    <property type="entry name" value="CBS-domain pair"/>
    <property type="match status" value="1"/>
</dbReference>
<keyword evidence="1" id="KW-0472">Membrane</keyword>
<evidence type="ECO:0000313" key="3">
    <source>
        <dbReference type="Proteomes" id="UP000001937"/>
    </source>
</evidence>
<dbReference type="RefSeq" id="WP_011436066.1">
    <property type="nucleotide sequence ID" value="NC_007777.1"/>
</dbReference>
<evidence type="ECO:0000313" key="2">
    <source>
        <dbReference type="EMBL" id="ABD11003.1"/>
    </source>
</evidence>
<dbReference type="OrthoDB" id="3205534at2"/>
<keyword evidence="1" id="KW-1133">Transmembrane helix</keyword>
<name>Q2JCI9_FRACC</name>
<protein>
    <submittedName>
        <fullName evidence="2">Conserved transmembrane alanine and leucine rich protein</fullName>
    </submittedName>
</protein>
<proteinExistence type="predicted"/>
<accession>Q2JCI9</accession>
<organism evidence="2 3">
    <name type="scientific">Frankia casuarinae (strain DSM 45818 / CECT 9043 / HFP020203 / CcI3)</name>
    <dbReference type="NCBI Taxonomy" id="106370"/>
    <lineage>
        <taxon>Bacteria</taxon>
        <taxon>Bacillati</taxon>
        <taxon>Actinomycetota</taxon>
        <taxon>Actinomycetes</taxon>
        <taxon>Frankiales</taxon>
        <taxon>Frankiaceae</taxon>
        <taxon>Frankia</taxon>
    </lineage>
</organism>
<reference evidence="2 3" key="1">
    <citation type="journal article" date="2007" name="Genome Res.">
        <title>Genome characteristics of facultatively symbiotic Frankia sp. strains reflect host range and host plant biogeography.</title>
        <authorList>
            <person name="Normand P."/>
            <person name="Lapierre P."/>
            <person name="Tisa L.S."/>
            <person name="Gogarten J.P."/>
            <person name="Alloisio N."/>
            <person name="Bagnarol E."/>
            <person name="Bassi C.A."/>
            <person name="Berry A.M."/>
            <person name="Bickhart D.M."/>
            <person name="Choisne N."/>
            <person name="Couloux A."/>
            <person name="Cournoyer B."/>
            <person name="Cruveiller S."/>
            <person name="Daubin V."/>
            <person name="Demange N."/>
            <person name="Francino M.P."/>
            <person name="Goltsman E."/>
            <person name="Huang Y."/>
            <person name="Kopp O.R."/>
            <person name="Labarre L."/>
            <person name="Lapidus A."/>
            <person name="Lavire C."/>
            <person name="Marechal J."/>
            <person name="Martinez M."/>
            <person name="Mastronunzio J.E."/>
            <person name="Mullin B.C."/>
            <person name="Niemann J."/>
            <person name="Pujic P."/>
            <person name="Rawnsley T."/>
            <person name="Rouy Z."/>
            <person name="Schenowitz C."/>
            <person name="Sellstedt A."/>
            <person name="Tavares F."/>
            <person name="Tomkins J.P."/>
            <person name="Vallenet D."/>
            <person name="Valverde C."/>
            <person name="Wall L.G."/>
            <person name="Wang Y."/>
            <person name="Medigue C."/>
            <person name="Benson D.R."/>
        </authorList>
    </citation>
    <scope>NUCLEOTIDE SEQUENCE [LARGE SCALE GENOMIC DNA]</scope>
    <source>
        <strain evidence="3">DSM 45818 / CECT 9043 / CcI3</strain>
    </source>
</reference>
<dbReference type="EMBL" id="CP000249">
    <property type="protein sequence ID" value="ABD11003.1"/>
    <property type="molecule type" value="Genomic_DNA"/>
</dbReference>
<dbReference type="eggNOG" id="COG0517">
    <property type="taxonomic scope" value="Bacteria"/>
</dbReference>
<evidence type="ECO:0000256" key="1">
    <source>
        <dbReference type="SAM" id="Phobius"/>
    </source>
</evidence>
<dbReference type="Proteomes" id="UP000001937">
    <property type="component" value="Chromosome"/>
</dbReference>
<dbReference type="AlphaFoldDB" id="Q2JCI9"/>
<dbReference type="InterPro" id="IPR046342">
    <property type="entry name" value="CBS_dom_sf"/>
</dbReference>
<gene>
    <name evidence="2" type="ordered locus">Francci3_1627</name>
</gene>
<dbReference type="KEGG" id="fra:Francci3_1627"/>
<feature type="transmembrane region" description="Helical" evidence="1">
    <location>
        <begin position="21"/>
        <end position="41"/>
    </location>
</feature>
<feature type="transmembrane region" description="Helical" evidence="1">
    <location>
        <begin position="47"/>
        <end position="67"/>
    </location>
</feature>
<dbReference type="PhylomeDB" id="Q2JCI9"/>
<dbReference type="HOGENOM" id="CLU_037123_1_2_11"/>
<dbReference type="STRING" id="106370.Francci3_1627"/>
<feature type="transmembrane region" description="Helical" evidence="1">
    <location>
        <begin position="188"/>
        <end position="205"/>
    </location>
</feature>